<name>A0AAV4VLP4_9ARAC</name>
<organism evidence="2 3">
    <name type="scientific">Caerostris darwini</name>
    <dbReference type="NCBI Taxonomy" id="1538125"/>
    <lineage>
        <taxon>Eukaryota</taxon>
        <taxon>Metazoa</taxon>
        <taxon>Ecdysozoa</taxon>
        <taxon>Arthropoda</taxon>
        <taxon>Chelicerata</taxon>
        <taxon>Arachnida</taxon>
        <taxon>Araneae</taxon>
        <taxon>Araneomorphae</taxon>
        <taxon>Entelegynae</taxon>
        <taxon>Araneoidea</taxon>
        <taxon>Araneidae</taxon>
        <taxon>Caerostris</taxon>
    </lineage>
</organism>
<feature type="chain" id="PRO_5043652184" description="Fibrinogen C-terminal domain-containing protein" evidence="1">
    <location>
        <begin position="17"/>
        <end position="140"/>
    </location>
</feature>
<proteinExistence type="predicted"/>
<keyword evidence="1" id="KW-0732">Signal</keyword>
<evidence type="ECO:0000313" key="3">
    <source>
        <dbReference type="Proteomes" id="UP001054837"/>
    </source>
</evidence>
<protein>
    <recommendedName>
        <fullName evidence="4">Fibrinogen C-terminal domain-containing protein</fullName>
    </recommendedName>
</protein>
<accession>A0AAV4VLP4</accession>
<comment type="caution">
    <text evidence="2">The sequence shown here is derived from an EMBL/GenBank/DDBJ whole genome shotgun (WGS) entry which is preliminary data.</text>
</comment>
<keyword evidence="3" id="KW-1185">Reference proteome</keyword>
<evidence type="ECO:0000256" key="1">
    <source>
        <dbReference type="SAM" id="SignalP"/>
    </source>
</evidence>
<dbReference type="EMBL" id="BPLQ01013154">
    <property type="protein sequence ID" value="GIY70350.1"/>
    <property type="molecule type" value="Genomic_DNA"/>
</dbReference>
<gene>
    <name evidence="2" type="ORF">CDAR_61821</name>
</gene>
<dbReference type="Proteomes" id="UP001054837">
    <property type="component" value="Unassembled WGS sequence"/>
</dbReference>
<sequence length="140" mass="16458">MEVRCLTPLILLKVHAFTFRIVLNANGRSRHSVLLSSDEIKSSTHQANHLNCYYNRASGITQQFNMGRHAEASEIEAHDKFRITHKLNGFGFQFRAAFHTGNYPLRCRWEADYGWWFKGNSFQRRNFESSLYSVRMLQRN</sequence>
<evidence type="ECO:0000313" key="2">
    <source>
        <dbReference type="EMBL" id="GIY70350.1"/>
    </source>
</evidence>
<evidence type="ECO:0008006" key="4">
    <source>
        <dbReference type="Google" id="ProtNLM"/>
    </source>
</evidence>
<reference evidence="2 3" key="1">
    <citation type="submission" date="2021-06" db="EMBL/GenBank/DDBJ databases">
        <title>Caerostris darwini draft genome.</title>
        <authorList>
            <person name="Kono N."/>
            <person name="Arakawa K."/>
        </authorList>
    </citation>
    <scope>NUCLEOTIDE SEQUENCE [LARGE SCALE GENOMIC DNA]</scope>
</reference>
<feature type="signal peptide" evidence="1">
    <location>
        <begin position="1"/>
        <end position="16"/>
    </location>
</feature>
<dbReference type="AlphaFoldDB" id="A0AAV4VLP4"/>